<evidence type="ECO:0000313" key="3">
    <source>
        <dbReference type="Proteomes" id="UP001497516"/>
    </source>
</evidence>
<dbReference type="AlphaFoldDB" id="A0AAV2G6C9"/>
<reference evidence="2 3" key="1">
    <citation type="submission" date="2024-04" db="EMBL/GenBank/DDBJ databases">
        <authorList>
            <person name="Fracassetti M."/>
        </authorList>
    </citation>
    <scope>NUCLEOTIDE SEQUENCE [LARGE SCALE GENOMIC DNA]</scope>
</reference>
<proteinExistence type="predicted"/>
<protein>
    <submittedName>
        <fullName evidence="2">Uncharacterized protein</fullName>
    </submittedName>
</protein>
<dbReference type="Proteomes" id="UP001497516">
    <property type="component" value="Chromosome 8"/>
</dbReference>
<dbReference type="EMBL" id="OZ034821">
    <property type="protein sequence ID" value="CAL1405338.1"/>
    <property type="molecule type" value="Genomic_DNA"/>
</dbReference>
<accession>A0AAV2G6C9</accession>
<gene>
    <name evidence="2" type="ORF">LTRI10_LOCUS45132</name>
</gene>
<keyword evidence="1" id="KW-0472">Membrane</keyword>
<sequence>MIPYISTNGDDYLQFLPRYASVHVSSSTGATSPCSFPRRNGGWCPCLTYRVLLTNTFLGTVLFMCYILINIYSLRKLTRTLRHHSTAWIWLKTTLLSETSPGWESKTHLALLININNPPSQESDPGDDGGGGDCPRLLLTATLLAAAEVVVTSVPDP</sequence>
<keyword evidence="1" id="KW-1133">Transmembrane helix</keyword>
<name>A0AAV2G6C9_9ROSI</name>
<evidence type="ECO:0000256" key="1">
    <source>
        <dbReference type="SAM" id="Phobius"/>
    </source>
</evidence>
<feature type="transmembrane region" description="Helical" evidence="1">
    <location>
        <begin position="57"/>
        <end position="74"/>
    </location>
</feature>
<evidence type="ECO:0000313" key="2">
    <source>
        <dbReference type="EMBL" id="CAL1405338.1"/>
    </source>
</evidence>
<keyword evidence="1" id="KW-0812">Transmembrane</keyword>
<organism evidence="2 3">
    <name type="scientific">Linum trigynum</name>
    <dbReference type="NCBI Taxonomy" id="586398"/>
    <lineage>
        <taxon>Eukaryota</taxon>
        <taxon>Viridiplantae</taxon>
        <taxon>Streptophyta</taxon>
        <taxon>Embryophyta</taxon>
        <taxon>Tracheophyta</taxon>
        <taxon>Spermatophyta</taxon>
        <taxon>Magnoliopsida</taxon>
        <taxon>eudicotyledons</taxon>
        <taxon>Gunneridae</taxon>
        <taxon>Pentapetalae</taxon>
        <taxon>rosids</taxon>
        <taxon>fabids</taxon>
        <taxon>Malpighiales</taxon>
        <taxon>Linaceae</taxon>
        <taxon>Linum</taxon>
    </lineage>
</organism>
<keyword evidence="3" id="KW-1185">Reference proteome</keyword>